<dbReference type="GeneID" id="80540456"/>
<reference evidence="2" key="1">
    <citation type="submission" date="2020-08" db="EMBL/GenBank/DDBJ databases">
        <title>Genome sequences of two marsupial simplex viruses; Macropodid alphaherpesvirus 2 and 4.</title>
        <authorList>
            <person name="Vaz P.K."/>
            <person name="Mahony T."/>
            <person name="Hartley C.A."/>
            <person name="Motha J."/>
            <person name="Devlin J.M."/>
        </authorList>
    </citation>
    <scope>NUCLEOTIDE SEQUENCE</scope>
    <source>
        <strain evidence="2">V3116/09</strain>
    </source>
</reference>
<evidence type="ECO:0000313" key="2">
    <source>
        <dbReference type="EMBL" id="QOD40167.1"/>
    </source>
</evidence>
<organism evidence="2 3">
    <name type="scientific">Macropodid alphaherpesvirus 4</name>
    <dbReference type="NCBI Taxonomy" id="2762721"/>
    <lineage>
        <taxon>Viruses</taxon>
        <taxon>Duplodnaviria</taxon>
        <taxon>Heunggongvirae</taxon>
        <taxon>Peploviricota</taxon>
        <taxon>Herviviricetes</taxon>
        <taxon>Herpesvirales</taxon>
        <taxon>Orthoherpesviridae</taxon>
        <taxon>Alphaherpesvirinae</taxon>
        <taxon>Simplexvirus</taxon>
        <taxon>Simplexvirus macropodidalpha4</taxon>
    </lineage>
</organism>
<feature type="region of interest" description="Disordered" evidence="1">
    <location>
        <begin position="234"/>
        <end position="255"/>
    </location>
</feature>
<dbReference type="Pfam" id="PF02476">
    <property type="entry name" value="US2"/>
    <property type="match status" value="1"/>
</dbReference>
<dbReference type="KEGG" id="vg:80540456"/>
<dbReference type="Proteomes" id="UP001148675">
    <property type="component" value="Segment"/>
</dbReference>
<name>A0A7L7YUS3_9ALPH</name>
<dbReference type="RefSeq" id="YP_010801717.1">
    <property type="nucleotide sequence ID" value="NC_076968.1"/>
</dbReference>
<proteinExistence type="predicted"/>
<protein>
    <submittedName>
        <fullName evidence="2">Tegument protein</fullName>
    </submittedName>
</protein>
<evidence type="ECO:0000256" key="1">
    <source>
        <dbReference type="SAM" id="MobiDB-lite"/>
    </source>
</evidence>
<dbReference type="EMBL" id="MT900474">
    <property type="protein sequence ID" value="QOD40167.1"/>
    <property type="molecule type" value="Genomic_DNA"/>
</dbReference>
<accession>A0A7L7YUS3</accession>
<sequence length="290" mass="33470">MSVVMVTIVTLTDRYDAVPRTTADAPPLLWNYLIRQCSVLSRDPLGIPIIVRPSNMRQAATALMDMPKAYRPIIRTQKGPEWAELFPEDQPFESLEMADAATCFNFYHNCDDKKLYHMWVVGAADIFDPFLSYLQKRSAGVRFLTIKMDFIWEGAAWLPPPRMCPKKTVPWVPCPIAEDPMLDQLLANCTYEYGVVGPPSTISRGWFTRIKDWFGRLRPKKRSVMLVPSWQMEPMELDPPPTKDREERSVRTTRPERPLLQYRNISAPLNGRIQLPHICFPQSMVQNKTQ</sequence>
<gene>
    <name evidence="2" type="primary">US2</name>
</gene>
<evidence type="ECO:0000313" key="3">
    <source>
        <dbReference type="Proteomes" id="UP001148675"/>
    </source>
</evidence>
<feature type="compositionally biased region" description="Basic and acidic residues" evidence="1">
    <location>
        <begin position="241"/>
        <end position="255"/>
    </location>
</feature>
<dbReference type="InterPro" id="IPR003485">
    <property type="entry name" value="Herpes_US2_varicellovirus"/>
</dbReference>
<keyword evidence="3" id="KW-1185">Reference proteome</keyword>